<dbReference type="Pfam" id="PF00035">
    <property type="entry name" value="dsrm"/>
    <property type="match status" value="1"/>
</dbReference>
<name>A0A3B4WN76_SERLL</name>
<organism evidence="3 4">
    <name type="scientific">Seriola lalandi dorsalis</name>
    <dbReference type="NCBI Taxonomy" id="1841481"/>
    <lineage>
        <taxon>Eukaryota</taxon>
        <taxon>Metazoa</taxon>
        <taxon>Chordata</taxon>
        <taxon>Craniata</taxon>
        <taxon>Vertebrata</taxon>
        <taxon>Euteleostomi</taxon>
        <taxon>Actinopterygii</taxon>
        <taxon>Neopterygii</taxon>
        <taxon>Teleostei</taxon>
        <taxon>Neoteleostei</taxon>
        <taxon>Acanthomorphata</taxon>
        <taxon>Carangaria</taxon>
        <taxon>Carangiformes</taxon>
        <taxon>Carangidae</taxon>
        <taxon>Seriola</taxon>
    </lineage>
</organism>
<dbReference type="PROSITE" id="PS50137">
    <property type="entry name" value="DS_RBD"/>
    <property type="match status" value="1"/>
</dbReference>
<proteinExistence type="predicted"/>
<accession>A0A3B4WN76</accession>
<dbReference type="InterPro" id="IPR014720">
    <property type="entry name" value="dsRBD_dom"/>
</dbReference>
<dbReference type="Ensembl" id="ENSSLDT00000006388.1">
    <property type="protein sequence ID" value="ENSSLDP00000006174.1"/>
    <property type="gene ID" value="ENSSLDG00000004923.1"/>
</dbReference>
<dbReference type="STRING" id="1841481.ENSSLDP00000006174"/>
<dbReference type="GeneTree" id="ENSGT00940000180148"/>
<dbReference type="GO" id="GO:0003723">
    <property type="term" value="F:RNA binding"/>
    <property type="evidence" value="ECO:0007669"/>
    <property type="project" value="UniProtKB-UniRule"/>
</dbReference>
<evidence type="ECO:0000313" key="4">
    <source>
        <dbReference type="Proteomes" id="UP000261360"/>
    </source>
</evidence>
<keyword evidence="4" id="KW-1185">Reference proteome</keyword>
<keyword evidence="1" id="KW-0694">RNA-binding</keyword>
<evidence type="ECO:0000256" key="1">
    <source>
        <dbReference type="PROSITE-ProRule" id="PRU00266"/>
    </source>
</evidence>
<dbReference type="AlphaFoldDB" id="A0A3B4WN76"/>
<dbReference type="Gene3D" id="3.30.160.20">
    <property type="match status" value="1"/>
</dbReference>
<evidence type="ECO:0000313" key="3">
    <source>
        <dbReference type="Ensembl" id="ENSSLDP00000006174.1"/>
    </source>
</evidence>
<dbReference type="CDD" id="cd20314">
    <property type="entry name" value="DSRM_EIF2AK2"/>
    <property type="match status" value="1"/>
</dbReference>
<protein>
    <recommendedName>
        <fullName evidence="2">DRBM domain-containing protein</fullName>
    </recommendedName>
</protein>
<evidence type="ECO:0000259" key="2">
    <source>
        <dbReference type="PROSITE" id="PS50137"/>
    </source>
</evidence>
<feature type="domain" description="DRBM" evidence="2">
    <location>
        <begin position="75"/>
        <end position="109"/>
    </location>
</feature>
<dbReference type="Proteomes" id="UP000261360">
    <property type="component" value="Unplaced"/>
</dbReference>
<reference evidence="3" key="1">
    <citation type="submission" date="2025-08" db="UniProtKB">
        <authorList>
            <consortium name="Ensembl"/>
        </authorList>
    </citation>
    <scope>IDENTIFICATION</scope>
</reference>
<sequence>AKNALNCLLENKHQDSVLKRKRLICGISSTAPVLQTSISNINYICWLNQYGQKNRLTIRAVESTRPGPNNTVQCCSFVVGDKEYPAVSGSTKREAKEEAAKLVYDVIHGSKTTEVS</sequence>
<dbReference type="SUPFAM" id="SSF54768">
    <property type="entry name" value="dsRNA-binding domain-like"/>
    <property type="match status" value="1"/>
</dbReference>
<reference evidence="3" key="2">
    <citation type="submission" date="2025-09" db="UniProtKB">
        <authorList>
            <consortium name="Ensembl"/>
        </authorList>
    </citation>
    <scope>IDENTIFICATION</scope>
</reference>